<dbReference type="VEuPathDB" id="FungiDB:AMAG_18027"/>
<evidence type="ECO:0000313" key="2">
    <source>
        <dbReference type="EMBL" id="KNE57269.1"/>
    </source>
</evidence>
<dbReference type="EMBL" id="GG745331">
    <property type="protein sequence ID" value="KNE57269.1"/>
    <property type="molecule type" value="Genomic_DNA"/>
</dbReference>
<keyword evidence="3" id="KW-1185">Reference proteome</keyword>
<accession>A0A0L0S4H0</accession>
<sequence>MLSSPAVAAVGPVPVPAVATPTADPPAAGSGRHLSTPALALRPTQSTPSVATLQPVTFLHPPSSSGGVDASSSMPRIVSIDGYAPAPGESKHASALLVHSPGADGAADDPVRVRSLSFGSTRAHLSASRGFLPREPPQERRSRTCRRRAGRCLRSRRTTARRRRAARRLRSCVACCRRIGGRTRCLVWRI</sequence>
<dbReference type="Proteomes" id="UP000054350">
    <property type="component" value="Unassembled WGS sequence"/>
</dbReference>
<feature type="region of interest" description="Disordered" evidence="1">
    <location>
        <begin position="1"/>
        <end position="36"/>
    </location>
</feature>
<protein>
    <submittedName>
        <fullName evidence="2">Uncharacterized protein</fullName>
    </submittedName>
</protein>
<reference evidence="2 3" key="1">
    <citation type="submission" date="2009-11" db="EMBL/GenBank/DDBJ databases">
        <title>Annotation of Allomyces macrogynus ATCC 38327.</title>
        <authorList>
            <consortium name="The Broad Institute Genome Sequencing Platform"/>
            <person name="Russ C."/>
            <person name="Cuomo C."/>
            <person name="Burger G."/>
            <person name="Gray M.W."/>
            <person name="Holland P.W.H."/>
            <person name="King N."/>
            <person name="Lang F.B.F."/>
            <person name="Roger A.J."/>
            <person name="Ruiz-Trillo I."/>
            <person name="Young S.K."/>
            <person name="Zeng Q."/>
            <person name="Gargeya S."/>
            <person name="Fitzgerald M."/>
            <person name="Haas B."/>
            <person name="Abouelleil A."/>
            <person name="Alvarado L."/>
            <person name="Arachchi H.M."/>
            <person name="Berlin A."/>
            <person name="Chapman S.B."/>
            <person name="Gearin G."/>
            <person name="Goldberg J."/>
            <person name="Griggs A."/>
            <person name="Gujja S."/>
            <person name="Hansen M."/>
            <person name="Heiman D."/>
            <person name="Howarth C."/>
            <person name="Larimer J."/>
            <person name="Lui A."/>
            <person name="MacDonald P.J.P."/>
            <person name="McCowen C."/>
            <person name="Montmayeur A."/>
            <person name="Murphy C."/>
            <person name="Neiman D."/>
            <person name="Pearson M."/>
            <person name="Priest M."/>
            <person name="Roberts A."/>
            <person name="Saif S."/>
            <person name="Shea T."/>
            <person name="Sisk P."/>
            <person name="Stolte C."/>
            <person name="Sykes S."/>
            <person name="Wortman J."/>
            <person name="Nusbaum C."/>
            <person name="Birren B."/>
        </authorList>
    </citation>
    <scope>NUCLEOTIDE SEQUENCE [LARGE SCALE GENOMIC DNA]</scope>
    <source>
        <strain evidence="2 3">ATCC 38327</strain>
    </source>
</reference>
<gene>
    <name evidence="2" type="ORF">AMAG_18027</name>
</gene>
<organism evidence="2 3">
    <name type="scientific">Allomyces macrogynus (strain ATCC 38327)</name>
    <name type="common">Allomyces javanicus var. macrogynus</name>
    <dbReference type="NCBI Taxonomy" id="578462"/>
    <lineage>
        <taxon>Eukaryota</taxon>
        <taxon>Fungi</taxon>
        <taxon>Fungi incertae sedis</taxon>
        <taxon>Blastocladiomycota</taxon>
        <taxon>Blastocladiomycetes</taxon>
        <taxon>Blastocladiales</taxon>
        <taxon>Blastocladiaceae</taxon>
        <taxon>Allomyces</taxon>
    </lineage>
</organism>
<name>A0A0L0S4H0_ALLM3</name>
<feature type="compositionally biased region" description="Low complexity" evidence="1">
    <location>
        <begin position="1"/>
        <end position="29"/>
    </location>
</feature>
<evidence type="ECO:0000256" key="1">
    <source>
        <dbReference type="SAM" id="MobiDB-lite"/>
    </source>
</evidence>
<reference evidence="3" key="2">
    <citation type="submission" date="2009-11" db="EMBL/GenBank/DDBJ databases">
        <title>The Genome Sequence of Allomyces macrogynus strain ATCC 38327.</title>
        <authorList>
            <consortium name="The Broad Institute Genome Sequencing Platform"/>
            <person name="Russ C."/>
            <person name="Cuomo C."/>
            <person name="Shea T."/>
            <person name="Young S.K."/>
            <person name="Zeng Q."/>
            <person name="Koehrsen M."/>
            <person name="Haas B."/>
            <person name="Borodovsky M."/>
            <person name="Guigo R."/>
            <person name="Alvarado L."/>
            <person name="Berlin A."/>
            <person name="Borenstein D."/>
            <person name="Chen Z."/>
            <person name="Engels R."/>
            <person name="Freedman E."/>
            <person name="Gellesch M."/>
            <person name="Goldberg J."/>
            <person name="Griggs A."/>
            <person name="Gujja S."/>
            <person name="Heiman D."/>
            <person name="Hepburn T."/>
            <person name="Howarth C."/>
            <person name="Jen D."/>
            <person name="Larson L."/>
            <person name="Lewis B."/>
            <person name="Mehta T."/>
            <person name="Park D."/>
            <person name="Pearson M."/>
            <person name="Roberts A."/>
            <person name="Saif S."/>
            <person name="Shenoy N."/>
            <person name="Sisk P."/>
            <person name="Stolte C."/>
            <person name="Sykes S."/>
            <person name="Walk T."/>
            <person name="White J."/>
            <person name="Yandava C."/>
            <person name="Burger G."/>
            <person name="Gray M.W."/>
            <person name="Holland P.W.H."/>
            <person name="King N."/>
            <person name="Lang F.B.F."/>
            <person name="Roger A.J."/>
            <person name="Ruiz-Trillo I."/>
            <person name="Lander E."/>
            <person name="Nusbaum C."/>
        </authorList>
    </citation>
    <scope>NUCLEOTIDE SEQUENCE [LARGE SCALE GENOMIC DNA]</scope>
    <source>
        <strain evidence="3">ATCC 38327</strain>
    </source>
</reference>
<evidence type="ECO:0000313" key="3">
    <source>
        <dbReference type="Proteomes" id="UP000054350"/>
    </source>
</evidence>
<proteinExistence type="predicted"/>
<dbReference type="AlphaFoldDB" id="A0A0L0S4H0"/>